<organism evidence="2 3">
    <name type="scientific">Halospina denitrificans</name>
    <dbReference type="NCBI Taxonomy" id="332522"/>
    <lineage>
        <taxon>Bacteria</taxon>
        <taxon>Pseudomonadati</taxon>
        <taxon>Pseudomonadota</taxon>
        <taxon>Gammaproteobacteria</taxon>
        <taxon>Halospina</taxon>
    </lineage>
</organism>
<accession>A0A4R7JHZ3</accession>
<name>A0A4R7JHZ3_9GAMM</name>
<keyword evidence="3" id="KW-1185">Reference proteome</keyword>
<proteinExistence type="predicted"/>
<evidence type="ECO:0000313" key="3">
    <source>
        <dbReference type="Proteomes" id="UP000295830"/>
    </source>
</evidence>
<feature type="region of interest" description="Disordered" evidence="1">
    <location>
        <begin position="269"/>
        <end position="288"/>
    </location>
</feature>
<gene>
    <name evidence="2" type="ORF">DES49_2870</name>
</gene>
<dbReference type="Proteomes" id="UP000295830">
    <property type="component" value="Unassembled WGS sequence"/>
</dbReference>
<comment type="caution">
    <text evidence="2">The sequence shown here is derived from an EMBL/GenBank/DDBJ whole genome shotgun (WGS) entry which is preliminary data.</text>
</comment>
<evidence type="ECO:0000313" key="2">
    <source>
        <dbReference type="EMBL" id="TDT36926.1"/>
    </source>
</evidence>
<dbReference type="EMBL" id="SOAX01000008">
    <property type="protein sequence ID" value="TDT36926.1"/>
    <property type="molecule type" value="Genomic_DNA"/>
</dbReference>
<reference evidence="2 3" key="1">
    <citation type="submission" date="2019-03" db="EMBL/GenBank/DDBJ databases">
        <title>Genomic Encyclopedia of Type Strains, Phase IV (KMG-IV): sequencing the most valuable type-strain genomes for metagenomic binning, comparative biology and taxonomic classification.</title>
        <authorList>
            <person name="Goeker M."/>
        </authorList>
    </citation>
    <scope>NUCLEOTIDE SEQUENCE [LARGE SCALE GENOMIC DNA]</scope>
    <source>
        <strain evidence="2 3">DSM 15505</strain>
    </source>
</reference>
<protein>
    <submittedName>
        <fullName evidence="2">Uncharacterized protein</fullName>
    </submittedName>
</protein>
<dbReference type="AlphaFoldDB" id="A0A4R7JHZ3"/>
<evidence type="ECO:0000256" key="1">
    <source>
        <dbReference type="SAM" id="MobiDB-lite"/>
    </source>
</evidence>
<sequence>MEPMSDKEMSDVNGQGVGMVMEDFRFAHQHDADAGKTFKLSGITNEAGEDVEVLVDNLYIGGAGSEFGNNLQTFNLGRLTNPFSMGLLDGDTLSANDDVDFNGKAVFELAAPSKVAQGDGVACIPGGSDTGCVSRAPDSDASIRGERMDLGFASTVQSGTSDPQKINIHAESAVVDGSYIRLWGSAPGDARQQLRGQIQSNFYTPRLSINACDQTGSGCGASIAFNDFMMELAIGNEYQPLFLSVLGTGHEVVEEQGNLRLELRTITDARSPDPINDSGTGSSDGDETYQFYEDYYTNSDYRSDIRSGDVEIGGESLGSARMEGMLFQKLETTTRSLD</sequence>